<keyword evidence="1" id="KW-0472">Membrane</keyword>
<keyword evidence="1" id="KW-0812">Transmembrane</keyword>
<evidence type="ECO:0000313" key="3">
    <source>
        <dbReference type="Proteomes" id="UP000654075"/>
    </source>
</evidence>
<name>A0A813DUA5_POLGL</name>
<sequence>MLHACRRRCLVFTYSHARCQGTSRSTERQRQRVGGPFLGLLLLLLCLLLSLLLLLLLLFLFLFLLLFLLLLLLLGFRLRRGPVTRAARFRRESPASHRHRRVQAPCC</sequence>
<dbReference type="Proteomes" id="UP000654075">
    <property type="component" value="Unassembled WGS sequence"/>
</dbReference>
<evidence type="ECO:0000256" key="1">
    <source>
        <dbReference type="SAM" id="Phobius"/>
    </source>
</evidence>
<comment type="caution">
    <text evidence="2">The sequence shown here is derived from an EMBL/GenBank/DDBJ whole genome shotgun (WGS) entry which is preliminary data.</text>
</comment>
<dbReference type="AlphaFoldDB" id="A0A813DUA5"/>
<gene>
    <name evidence="2" type="ORF">PGLA1383_LOCUS8853</name>
</gene>
<dbReference type="EMBL" id="CAJNNV010004080">
    <property type="protein sequence ID" value="CAE8590127.1"/>
    <property type="molecule type" value="Genomic_DNA"/>
</dbReference>
<accession>A0A813DUA5</accession>
<keyword evidence="3" id="KW-1185">Reference proteome</keyword>
<keyword evidence="1" id="KW-1133">Transmembrane helix</keyword>
<feature type="transmembrane region" description="Helical" evidence="1">
    <location>
        <begin position="58"/>
        <end position="78"/>
    </location>
</feature>
<reference evidence="2" key="1">
    <citation type="submission" date="2021-02" db="EMBL/GenBank/DDBJ databases">
        <authorList>
            <person name="Dougan E. K."/>
            <person name="Rhodes N."/>
            <person name="Thang M."/>
            <person name="Chan C."/>
        </authorList>
    </citation>
    <scope>NUCLEOTIDE SEQUENCE</scope>
</reference>
<evidence type="ECO:0000313" key="2">
    <source>
        <dbReference type="EMBL" id="CAE8590127.1"/>
    </source>
</evidence>
<feature type="transmembrane region" description="Helical" evidence="1">
    <location>
        <begin position="33"/>
        <end position="52"/>
    </location>
</feature>
<organism evidence="2 3">
    <name type="scientific">Polarella glacialis</name>
    <name type="common">Dinoflagellate</name>
    <dbReference type="NCBI Taxonomy" id="89957"/>
    <lineage>
        <taxon>Eukaryota</taxon>
        <taxon>Sar</taxon>
        <taxon>Alveolata</taxon>
        <taxon>Dinophyceae</taxon>
        <taxon>Suessiales</taxon>
        <taxon>Suessiaceae</taxon>
        <taxon>Polarella</taxon>
    </lineage>
</organism>
<proteinExistence type="predicted"/>
<protein>
    <submittedName>
        <fullName evidence="2">Uncharacterized protein</fullName>
    </submittedName>
</protein>